<keyword evidence="3" id="KW-1185">Reference proteome</keyword>
<evidence type="ECO:0000259" key="1">
    <source>
        <dbReference type="Pfam" id="PF07589"/>
    </source>
</evidence>
<reference evidence="2 3" key="1">
    <citation type="submission" date="2018-03" db="EMBL/GenBank/DDBJ databases">
        <title>Massilia armeniaca sp. nov., isolated from desert soil.</title>
        <authorList>
            <person name="Huang H."/>
            <person name="Ren M."/>
        </authorList>
    </citation>
    <scope>NUCLEOTIDE SEQUENCE [LARGE SCALE GENOMIC DNA]</scope>
    <source>
        <strain evidence="2 3">ZMN-3</strain>
    </source>
</reference>
<evidence type="ECO:0000313" key="3">
    <source>
        <dbReference type="Proteomes" id="UP000240505"/>
    </source>
</evidence>
<dbReference type="EMBL" id="CP028324">
    <property type="protein sequence ID" value="AVR96650.1"/>
    <property type="molecule type" value="Genomic_DNA"/>
</dbReference>
<evidence type="ECO:0000313" key="2">
    <source>
        <dbReference type="EMBL" id="AVR96650.1"/>
    </source>
</evidence>
<accession>A0A2R4CAX6</accession>
<gene>
    <name evidence="2" type="ORF">C9I28_13820</name>
</gene>
<organism evidence="2 3">
    <name type="scientific">Pseudoduganella armeniaca</name>
    <dbReference type="NCBI Taxonomy" id="2072590"/>
    <lineage>
        <taxon>Bacteria</taxon>
        <taxon>Pseudomonadati</taxon>
        <taxon>Pseudomonadota</taxon>
        <taxon>Betaproteobacteria</taxon>
        <taxon>Burkholderiales</taxon>
        <taxon>Oxalobacteraceae</taxon>
        <taxon>Telluria group</taxon>
        <taxon>Pseudoduganella</taxon>
    </lineage>
</organism>
<name>A0A2R4CAX6_9BURK</name>
<dbReference type="AlphaFoldDB" id="A0A2R4CAX6"/>
<dbReference type="Proteomes" id="UP000240505">
    <property type="component" value="Chromosome"/>
</dbReference>
<dbReference type="Pfam" id="PF07589">
    <property type="entry name" value="PEP-CTERM"/>
    <property type="match status" value="1"/>
</dbReference>
<dbReference type="NCBIfam" id="TIGR02595">
    <property type="entry name" value="PEP_CTERM"/>
    <property type="match status" value="1"/>
</dbReference>
<sequence length="160" mass="16852">MSPALLYDITPRAGYRITGFSLAATVQGTLVAGGGDAPGFAFNYITLSYQVQHPHGAEGGVLSSNFQQEHQMTLGAPLQWLDTPSGFHLSSYVNLVANGGFVPDPAGGEPSWSQSIAGVTMRDVTLTFTVSPVPEPQTWLMLLSGLAAVSAAALRSRKRC</sequence>
<proteinExistence type="predicted"/>
<dbReference type="KEGG" id="masz:C9I28_13820"/>
<protein>
    <recommendedName>
        <fullName evidence="1">Ice-binding protein C-terminal domain-containing protein</fullName>
    </recommendedName>
</protein>
<feature type="domain" description="Ice-binding protein C-terminal" evidence="1">
    <location>
        <begin position="132"/>
        <end position="158"/>
    </location>
</feature>
<dbReference type="InterPro" id="IPR013424">
    <property type="entry name" value="Ice-binding_C"/>
</dbReference>